<proteinExistence type="predicted"/>
<dbReference type="InParanoid" id="D8QQ10"/>
<keyword evidence="1" id="KW-0805">Transcription regulation</keyword>
<organism evidence="6">
    <name type="scientific">Selaginella moellendorffii</name>
    <name type="common">Spikemoss</name>
    <dbReference type="NCBI Taxonomy" id="88036"/>
    <lineage>
        <taxon>Eukaryota</taxon>
        <taxon>Viridiplantae</taxon>
        <taxon>Streptophyta</taxon>
        <taxon>Embryophyta</taxon>
        <taxon>Tracheophyta</taxon>
        <taxon>Lycopodiopsida</taxon>
        <taxon>Selaginellales</taxon>
        <taxon>Selaginellaceae</taxon>
        <taxon>Selaginella</taxon>
    </lineage>
</organism>
<gene>
    <name evidence="5" type="ORF">SELMODRAFT_74001</name>
</gene>
<dbReference type="OrthoDB" id="683555at2759"/>
<dbReference type="SUPFAM" id="SSF101941">
    <property type="entry name" value="NAC domain"/>
    <property type="match status" value="1"/>
</dbReference>
<dbReference type="KEGG" id="smo:SELMODRAFT_74001"/>
<dbReference type="Proteomes" id="UP000001514">
    <property type="component" value="Unassembled WGS sequence"/>
</dbReference>
<dbReference type="EMBL" id="GL377565">
    <property type="protein sequence ID" value="EFJ38379.1"/>
    <property type="molecule type" value="Genomic_DNA"/>
</dbReference>
<dbReference type="PANTHER" id="PTHR31744">
    <property type="entry name" value="PROTEIN CUP-SHAPED COTYLEDON 2-RELATED"/>
    <property type="match status" value="1"/>
</dbReference>
<dbReference type="PROSITE" id="PS51005">
    <property type="entry name" value="NAC"/>
    <property type="match status" value="1"/>
</dbReference>
<keyword evidence="6" id="KW-1185">Reference proteome</keyword>
<dbReference type="GO" id="GO:0003677">
    <property type="term" value="F:DNA binding"/>
    <property type="evidence" value="ECO:0007669"/>
    <property type="project" value="InterPro"/>
</dbReference>
<evidence type="ECO:0000313" key="6">
    <source>
        <dbReference type="Proteomes" id="UP000001514"/>
    </source>
</evidence>
<feature type="domain" description="NAC" evidence="4">
    <location>
        <begin position="3"/>
        <end position="145"/>
    </location>
</feature>
<accession>D8QQ10</accession>
<dbReference type="AlphaFoldDB" id="D8QQ10"/>
<dbReference type="HOGENOM" id="CLU_035664_11_2_1"/>
<keyword evidence="3" id="KW-0539">Nucleus</keyword>
<dbReference type="InterPro" id="IPR003441">
    <property type="entry name" value="NAC-dom"/>
</dbReference>
<dbReference type="Pfam" id="PF02365">
    <property type="entry name" value="NAM"/>
    <property type="match status" value="1"/>
</dbReference>
<name>D8QQ10_SELML</name>
<protein>
    <recommendedName>
        <fullName evidence="4">NAC domain-containing protein</fullName>
    </recommendedName>
</protein>
<dbReference type="eggNOG" id="ENOG502QVXP">
    <property type="taxonomic scope" value="Eukaryota"/>
</dbReference>
<dbReference type="PANTHER" id="PTHR31744:SF194">
    <property type="entry name" value="OS01G0888300 PROTEIN"/>
    <property type="match status" value="1"/>
</dbReference>
<dbReference type="GO" id="GO:0006355">
    <property type="term" value="P:regulation of DNA-templated transcription"/>
    <property type="evidence" value="ECO:0007669"/>
    <property type="project" value="InterPro"/>
</dbReference>
<dbReference type="Gramene" id="EFJ38379">
    <property type="protein sequence ID" value="EFJ38379"/>
    <property type="gene ID" value="SELMODRAFT_74001"/>
</dbReference>
<evidence type="ECO:0000256" key="2">
    <source>
        <dbReference type="ARBA" id="ARBA00023163"/>
    </source>
</evidence>
<sequence>MEKLPGFRFSPTEYELVGYYLRKLAEEKELGVELIAVIDLVKHDPWELPGLAISLAHMGDTEWYFFVPRQHKYPNGSRPNRVTPSGYWKATGTDKPVMDKENNTSIGLRKTLVFYKGKAPKGEKTPWIMSEYRLPDEQNAQFKVL</sequence>
<dbReference type="Gene3D" id="2.170.150.80">
    <property type="entry name" value="NAC domain"/>
    <property type="match status" value="1"/>
</dbReference>
<reference evidence="5 6" key="1">
    <citation type="journal article" date="2011" name="Science">
        <title>The Selaginella genome identifies genetic changes associated with the evolution of vascular plants.</title>
        <authorList>
            <person name="Banks J.A."/>
            <person name="Nishiyama T."/>
            <person name="Hasebe M."/>
            <person name="Bowman J.L."/>
            <person name="Gribskov M."/>
            <person name="dePamphilis C."/>
            <person name="Albert V.A."/>
            <person name="Aono N."/>
            <person name="Aoyama T."/>
            <person name="Ambrose B.A."/>
            <person name="Ashton N.W."/>
            <person name="Axtell M.J."/>
            <person name="Barker E."/>
            <person name="Barker M.S."/>
            <person name="Bennetzen J.L."/>
            <person name="Bonawitz N.D."/>
            <person name="Chapple C."/>
            <person name="Cheng C."/>
            <person name="Correa L.G."/>
            <person name="Dacre M."/>
            <person name="DeBarry J."/>
            <person name="Dreyer I."/>
            <person name="Elias M."/>
            <person name="Engstrom E.M."/>
            <person name="Estelle M."/>
            <person name="Feng L."/>
            <person name="Finet C."/>
            <person name="Floyd S.K."/>
            <person name="Frommer W.B."/>
            <person name="Fujita T."/>
            <person name="Gramzow L."/>
            <person name="Gutensohn M."/>
            <person name="Harholt J."/>
            <person name="Hattori M."/>
            <person name="Heyl A."/>
            <person name="Hirai T."/>
            <person name="Hiwatashi Y."/>
            <person name="Ishikawa M."/>
            <person name="Iwata M."/>
            <person name="Karol K.G."/>
            <person name="Koehler B."/>
            <person name="Kolukisaoglu U."/>
            <person name="Kubo M."/>
            <person name="Kurata T."/>
            <person name="Lalonde S."/>
            <person name="Li K."/>
            <person name="Li Y."/>
            <person name="Litt A."/>
            <person name="Lyons E."/>
            <person name="Manning G."/>
            <person name="Maruyama T."/>
            <person name="Michael T.P."/>
            <person name="Mikami K."/>
            <person name="Miyazaki S."/>
            <person name="Morinaga S."/>
            <person name="Murata T."/>
            <person name="Mueller-Roeber B."/>
            <person name="Nelson D.R."/>
            <person name="Obara M."/>
            <person name="Oguri Y."/>
            <person name="Olmstead R.G."/>
            <person name="Onodera N."/>
            <person name="Petersen B.L."/>
            <person name="Pils B."/>
            <person name="Prigge M."/>
            <person name="Rensing S.A."/>
            <person name="Riano-Pachon D.M."/>
            <person name="Roberts A.W."/>
            <person name="Sato Y."/>
            <person name="Scheller H.V."/>
            <person name="Schulz B."/>
            <person name="Schulz C."/>
            <person name="Shakirov E.V."/>
            <person name="Shibagaki N."/>
            <person name="Shinohara N."/>
            <person name="Shippen D.E."/>
            <person name="Soerensen I."/>
            <person name="Sotooka R."/>
            <person name="Sugimoto N."/>
            <person name="Sugita M."/>
            <person name="Sumikawa N."/>
            <person name="Tanurdzic M."/>
            <person name="Theissen G."/>
            <person name="Ulvskov P."/>
            <person name="Wakazuki S."/>
            <person name="Weng J.K."/>
            <person name="Willats W.W."/>
            <person name="Wipf D."/>
            <person name="Wolf P.G."/>
            <person name="Yang L."/>
            <person name="Zimmer A.D."/>
            <person name="Zhu Q."/>
            <person name="Mitros T."/>
            <person name="Hellsten U."/>
            <person name="Loque D."/>
            <person name="Otillar R."/>
            <person name="Salamov A."/>
            <person name="Schmutz J."/>
            <person name="Shapiro H."/>
            <person name="Lindquist E."/>
            <person name="Lucas S."/>
            <person name="Rokhsar D."/>
            <person name="Grigoriev I.V."/>
        </authorList>
    </citation>
    <scope>NUCLEOTIDE SEQUENCE [LARGE SCALE GENOMIC DNA]</scope>
</reference>
<dbReference type="InterPro" id="IPR036093">
    <property type="entry name" value="NAC_dom_sf"/>
</dbReference>
<evidence type="ECO:0000259" key="4">
    <source>
        <dbReference type="PROSITE" id="PS51005"/>
    </source>
</evidence>
<evidence type="ECO:0000256" key="1">
    <source>
        <dbReference type="ARBA" id="ARBA00023015"/>
    </source>
</evidence>
<evidence type="ECO:0000313" key="5">
    <source>
        <dbReference type="EMBL" id="EFJ38379.1"/>
    </source>
</evidence>
<keyword evidence="2" id="KW-0804">Transcription</keyword>
<evidence type="ECO:0000256" key="3">
    <source>
        <dbReference type="ARBA" id="ARBA00023242"/>
    </source>
</evidence>
<dbReference type="OMA" id="CASQKSM"/>